<feature type="region of interest" description="Disordered" evidence="1">
    <location>
        <begin position="397"/>
        <end position="416"/>
    </location>
</feature>
<evidence type="ECO:0000256" key="1">
    <source>
        <dbReference type="SAM" id="MobiDB-lite"/>
    </source>
</evidence>
<gene>
    <name evidence="2" type="ORF">SEMRO_3694_G350420.1</name>
</gene>
<feature type="non-terminal residue" evidence="2">
    <location>
        <position position="485"/>
    </location>
</feature>
<reference evidence="2" key="1">
    <citation type="submission" date="2020-06" db="EMBL/GenBank/DDBJ databases">
        <authorList>
            <consortium name="Plant Systems Biology data submission"/>
        </authorList>
    </citation>
    <scope>NUCLEOTIDE SEQUENCE</scope>
    <source>
        <strain evidence="2">D6</strain>
    </source>
</reference>
<dbReference type="EMBL" id="CAICTM010003692">
    <property type="protein sequence ID" value="CAB9531581.1"/>
    <property type="molecule type" value="Genomic_DNA"/>
</dbReference>
<feature type="compositionally biased region" description="Basic residues" evidence="1">
    <location>
        <begin position="367"/>
        <end position="385"/>
    </location>
</feature>
<evidence type="ECO:0000313" key="3">
    <source>
        <dbReference type="Proteomes" id="UP001153069"/>
    </source>
</evidence>
<feature type="region of interest" description="Disordered" evidence="1">
    <location>
        <begin position="322"/>
        <end position="387"/>
    </location>
</feature>
<feature type="compositionally biased region" description="Acidic residues" evidence="1">
    <location>
        <begin position="168"/>
        <end position="179"/>
    </location>
</feature>
<feature type="compositionally biased region" description="Polar residues" evidence="1">
    <location>
        <begin position="276"/>
        <end position="290"/>
    </location>
</feature>
<organism evidence="2 3">
    <name type="scientific">Seminavis robusta</name>
    <dbReference type="NCBI Taxonomy" id="568900"/>
    <lineage>
        <taxon>Eukaryota</taxon>
        <taxon>Sar</taxon>
        <taxon>Stramenopiles</taxon>
        <taxon>Ochrophyta</taxon>
        <taxon>Bacillariophyta</taxon>
        <taxon>Bacillariophyceae</taxon>
        <taxon>Bacillariophycidae</taxon>
        <taxon>Naviculales</taxon>
        <taxon>Naviculaceae</taxon>
        <taxon>Seminavis</taxon>
    </lineage>
</organism>
<accession>A0A9N8HZI5</accession>
<feature type="region of interest" description="Disordered" evidence="1">
    <location>
        <begin position="276"/>
        <end position="302"/>
    </location>
</feature>
<proteinExistence type="predicted"/>
<sequence length="485" mass="52991">MHADDIDDGFKTDSEDDAASRLSLKLDTDYWDESIPFDPNAFGSPTLAHFDPMSPQYQGTRRTPPTPQTASVNPQLVTTTTTEPSPAGTDAIRTHMNPPFHQVQVPVPMKQRLSVQLDTAADATTILSDHDAYPSGDEQRFHTDDERSLEPTMPSNLKSPPPVQPSADNDDGPDTEEFLSDHEYDDEYTESDVPALTPRASRLYSATDDDDDAFDTAIHSNRTILQEALAEQAALNLRAQSVNTTDSAHDISPDKPAAKSPTEVQTLTVASVNSFETQADTSPVELSSSPPATPKIANMQPDAADDDFNLAYMIPDTSATPSLVTRAMPGSSMTQRTTHRRPNLHVDPNIVADTKGEIPQPSWNKVTSKKKGNKKTRKKKKKKKATCPSTSNICTELCSPSNKKSDSSSSSPSSSPLFREFQLQTLSYTGFCLGRARTPRTALQAISQRANEIYTGTHDQATTAVSSVPYGQPRTIYRYTVNTNI</sequence>
<evidence type="ECO:0000313" key="2">
    <source>
        <dbReference type="EMBL" id="CAB9531581.1"/>
    </source>
</evidence>
<feature type="region of interest" description="Disordered" evidence="1">
    <location>
        <begin position="126"/>
        <end position="179"/>
    </location>
</feature>
<feature type="compositionally biased region" description="Basic and acidic residues" evidence="1">
    <location>
        <begin position="128"/>
        <end position="149"/>
    </location>
</feature>
<dbReference type="AlphaFoldDB" id="A0A9N8HZI5"/>
<protein>
    <submittedName>
        <fullName evidence="2">Uncharacterized protein</fullName>
    </submittedName>
</protein>
<dbReference type="Proteomes" id="UP001153069">
    <property type="component" value="Unassembled WGS sequence"/>
</dbReference>
<feature type="region of interest" description="Disordered" evidence="1">
    <location>
        <begin position="52"/>
        <end position="87"/>
    </location>
</feature>
<comment type="caution">
    <text evidence="2">The sequence shown here is derived from an EMBL/GenBank/DDBJ whole genome shotgun (WGS) entry which is preliminary data.</text>
</comment>
<name>A0A9N8HZI5_9STRA</name>
<feature type="compositionally biased region" description="Low complexity" evidence="1">
    <location>
        <begin position="399"/>
        <end position="416"/>
    </location>
</feature>
<keyword evidence="3" id="KW-1185">Reference proteome</keyword>